<organism evidence="2">
    <name type="scientific">Amphimedon queenslandica</name>
    <name type="common">Sponge</name>
    <dbReference type="NCBI Taxonomy" id="400682"/>
    <lineage>
        <taxon>Eukaryota</taxon>
        <taxon>Metazoa</taxon>
        <taxon>Porifera</taxon>
        <taxon>Demospongiae</taxon>
        <taxon>Heteroscleromorpha</taxon>
        <taxon>Haplosclerida</taxon>
        <taxon>Niphatidae</taxon>
        <taxon>Amphimedon</taxon>
    </lineage>
</organism>
<reference evidence="2" key="1">
    <citation type="submission" date="2017-05" db="UniProtKB">
        <authorList>
            <consortium name="EnsemblMetazoa"/>
        </authorList>
    </citation>
    <scope>IDENTIFICATION</scope>
</reference>
<proteinExistence type="predicted"/>
<dbReference type="PROSITE" id="PS50012">
    <property type="entry name" value="RCC1_3"/>
    <property type="match status" value="1"/>
</dbReference>
<evidence type="ECO:0000313" key="2">
    <source>
        <dbReference type="EnsemblMetazoa" id="Aqu2.1.16546_001"/>
    </source>
</evidence>
<feature type="repeat" description="RCC1" evidence="1">
    <location>
        <begin position="401"/>
        <end position="457"/>
    </location>
</feature>
<dbReference type="PRINTS" id="PR00633">
    <property type="entry name" value="RCCNDNSATION"/>
</dbReference>
<dbReference type="STRING" id="400682.A0A1X7TP03"/>
<dbReference type="GO" id="GO:0061630">
    <property type="term" value="F:ubiquitin protein ligase activity"/>
    <property type="evidence" value="ECO:0007669"/>
    <property type="project" value="TreeGrafter"/>
</dbReference>
<dbReference type="InParanoid" id="A0A1X7TP03"/>
<dbReference type="OrthoDB" id="6050183at2759"/>
<dbReference type="SUPFAM" id="SSF50985">
    <property type="entry name" value="RCC1/BLIP-II"/>
    <property type="match status" value="1"/>
</dbReference>
<dbReference type="InterPro" id="IPR009091">
    <property type="entry name" value="RCC1/BLIP-II"/>
</dbReference>
<dbReference type="PANTHER" id="PTHR45943">
    <property type="entry name" value="E3 UBIQUITIN-PROTEIN LIGASE MYCBP2"/>
    <property type="match status" value="1"/>
</dbReference>
<sequence length="588" mass="63863">MADIENGGGEKPEKESIIINSFTKSFKKILERDFDEEFTKDSVDKLKKTKKKKKKDANKKEIVVDESPAAASKLSAVASSCLVSLVVALGQTSKILSAIAALLIGPNDYNGHYLKVPDILRSLQVSVKAVLIGSPYDTDWFDQGIQTKSLVDKWPLPGLDHKPPSSSLVGSIATDSKYLYVHGSFGLMKIGSGYGNTIKGRLSESVSEFHNDEAGRLLFASGKLYFAPIGKSLVIMIDPDTLKVQETMELDVDAVGPHCLFTDGTDLKQIAAKKEGGFSLRKLTTICSPIPIVEERPLQLSQKSIIVLGRAKYDNQGSLHTLYQNNLQEVSKLSAARNTIMISTTTGKLYYQGSGVVVGVTGKDTPKGQWTEVELPDAKMKIESIAVDNTGSFCVLVTDKGVVYFGGVNRKGEAGENAPVGRQQPKPVKLKKFSKLKDQEITSCACGPHTTAFIGKDGKLFMFGALEDDLVDKTTGVVTSMLGVPASQIALGRSHTIILTQLGTIYSFGSNQYGQCGRNYIPPSEDQGIEEGDEELDVISEDDDEHICPKGEHTWTNERCLICQFCKYCTGYGPSCCNEGMPDRDPGK</sequence>
<dbReference type="AlphaFoldDB" id="A0A1X7TP03"/>
<accession>A0A1X7TP03</accession>
<dbReference type="PANTHER" id="PTHR45943:SF1">
    <property type="entry name" value="E3 UBIQUITIN-PROTEIN LIGASE MYCBP2"/>
    <property type="match status" value="1"/>
</dbReference>
<dbReference type="GO" id="GO:0005634">
    <property type="term" value="C:nucleus"/>
    <property type="evidence" value="ECO:0007669"/>
    <property type="project" value="TreeGrafter"/>
</dbReference>
<dbReference type="Pfam" id="PF13540">
    <property type="entry name" value="RCC1_2"/>
    <property type="match status" value="1"/>
</dbReference>
<name>A0A1X7TP03_AMPQE</name>
<dbReference type="GO" id="GO:0005886">
    <property type="term" value="C:plasma membrane"/>
    <property type="evidence" value="ECO:0007669"/>
    <property type="project" value="TreeGrafter"/>
</dbReference>
<dbReference type="InterPro" id="IPR000408">
    <property type="entry name" value="Reg_chr_condens"/>
</dbReference>
<protein>
    <submittedName>
        <fullName evidence="2">Uncharacterized protein</fullName>
    </submittedName>
</protein>
<dbReference type="EnsemblMetazoa" id="Aqu2.1.16546_001">
    <property type="protein sequence ID" value="Aqu2.1.16546_001"/>
    <property type="gene ID" value="Aqu2.1.16546"/>
</dbReference>
<dbReference type="Gene3D" id="2.130.10.30">
    <property type="entry name" value="Regulator of chromosome condensation 1/beta-lactamase-inhibitor protein II"/>
    <property type="match status" value="1"/>
</dbReference>
<dbReference type="eggNOG" id="KOG1428">
    <property type="taxonomic scope" value="Eukaryota"/>
</dbReference>
<evidence type="ECO:0000256" key="1">
    <source>
        <dbReference type="PROSITE-ProRule" id="PRU00235"/>
    </source>
</evidence>